<evidence type="ECO:0000313" key="1">
    <source>
        <dbReference type="EMBL" id="JAD80915.1"/>
    </source>
</evidence>
<accession>A0A0A9D5I5</accession>
<protein>
    <submittedName>
        <fullName evidence="1">Uncharacterized protein</fullName>
    </submittedName>
</protein>
<dbReference type="EMBL" id="GBRH01216980">
    <property type="protein sequence ID" value="JAD80915.1"/>
    <property type="molecule type" value="Transcribed_RNA"/>
</dbReference>
<dbReference type="AlphaFoldDB" id="A0A0A9D5I5"/>
<name>A0A0A9D5I5_ARUDO</name>
<sequence>MDPAGLPPYPRPHLLQPLL</sequence>
<proteinExistence type="predicted"/>
<reference evidence="1" key="1">
    <citation type="submission" date="2014-09" db="EMBL/GenBank/DDBJ databases">
        <authorList>
            <person name="Magalhaes I.L.F."/>
            <person name="Oliveira U."/>
            <person name="Santos F.R."/>
            <person name="Vidigal T.H.D.A."/>
            <person name="Brescovit A.D."/>
            <person name="Santos A.J."/>
        </authorList>
    </citation>
    <scope>NUCLEOTIDE SEQUENCE</scope>
    <source>
        <tissue evidence="1">Shoot tissue taken approximately 20 cm above the soil surface</tissue>
    </source>
</reference>
<reference evidence="1" key="2">
    <citation type="journal article" date="2015" name="Data Brief">
        <title>Shoot transcriptome of the giant reed, Arundo donax.</title>
        <authorList>
            <person name="Barrero R.A."/>
            <person name="Guerrero F.D."/>
            <person name="Moolhuijzen P."/>
            <person name="Goolsby J.A."/>
            <person name="Tidwell J."/>
            <person name="Bellgard S.E."/>
            <person name="Bellgard M.I."/>
        </authorList>
    </citation>
    <scope>NUCLEOTIDE SEQUENCE</scope>
    <source>
        <tissue evidence="1">Shoot tissue taken approximately 20 cm above the soil surface</tissue>
    </source>
</reference>
<organism evidence="1">
    <name type="scientific">Arundo donax</name>
    <name type="common">Giant reed</name>
    <name type="synonym">Donax arundinaceus</name>
    <dbReference type="NCBI Taxonomy" id="35708"/>
    <lineage>
        <taxon>Eukaryota</taxon>
        <taxon>Viridiplantae</taxon>
        <taxon>Streptophyta</taxon>
        <taxon>Embryophyta</taxon>
        <taxon>Tracheophyta</taxon>
        <taxon>Spermatophyta</taxon>
        <taxon>Magnoliopsida</taxon>
        <taxon>Liliopsida</taxon>
        <taxon>Poales</taxon>
        <taxon>Poaceae</taxon>
        <taxon>PACMAD clade</taxon>
        <taxon>Arundinoideae</taxon>
        <taxon>Arundineae</taxon>
        <taxon>Arundo</taxon>
    </lineage>
</organism>